<sequence length="62" mass="7300">MNKLTWKGRWNEVKGKVKQEYADLTDDDLLYAEGKEDELLGRLQKKTGKTKEEVEDWLNSID</sequence>
<dbReference type="InterPro" id="IPR036629">
    <property type="entry name" value="YjbJ_sf"/>
</dbReference>
<organism evidence="3 4">
    <name type="scientific">Sphingobacterium gobiense</name>
    <dbReference type="NCBI Taxonomy" id="1382456"/>
    <lineage>
        <taxon>Bacteria</taxon>
        <taxon>Pseudomonadati</taxon>
        <taxon>Bacteroidota</taxon>
        <taxon>Sphingobacteriia</taxon>
        <taxon>Sphingobacteriales</taxon>
        <taxon>Sphingobacteriaceae</taxon>
        <taxon>Sphingobacterium</taxon>
    </lineage>
</organism>
<dbReference type="EMBL" id="PVBS01000001">
    <property type="protein sequence ID" value="PRD56904.1"/>
    <property type="molecule type" value="Genomic_DNA"/>
</dbReference>
<gene>
    <name evidence="3" type="ORF">C5749_06750</name>
</gene>
<reference evidence="3 4" key="1">
    <citation type="submission" date="2018-02" db="EMBL/GenBank/DDBJ databases">
        <title>The draft genome of Sphingobacterium gobiense H7.</title>
        <authorList>
            <person name="Li L."/>
            <person name="Liu L."/>
            <person name="Zhang X."/>
            <person name="Wang T."/>
            <person name="Liang L."/>
        </authorList>
    </citation>
    <scope>NUCLEOTIDE SEQUENCE [LARGE SCALE GENOMIC DNA]</scope>
    <source>
        <strain evidence="3 4">ACCC 05757</strain>
    </source>
</reference>
<evidence type="ECO:0000313" key="3">
    <source>
        <dbReference type="EMBL" id="PRD56904.1"/>
    </source>
</evidence>
<accession>A0A2S9JUF9</accession>
<dbReference type="Proteomes" id="UP000238642">
    <property type="component" value="Unassembled WGS sequence"/>
</dbReference>
<keyword evidence="4" id="KW-1185">Reference proteome</keyword>
<dbReference type="SUPFAM" id="SSF69047">
    <property type="entry name" value="Hypothetical protein YjbJ"/>
    <property type="match status" value="1"/>
</dbReference>
<evidence type="ECO:0000259" key="2">
    <source>
        <dbReference type="Pfam" id="PF05532"/>
    </source>
</evidence>
<dbReference type="RefSeq" id="WP_105724176.1">
    <property type="nucleotide sequence ID" value="NZ_PVBS01000001.1"/>
</dbReference>
<comment type="similarity">
    <text evidence="1">Belongs to the UPF0337 (CsbD) family.</text>
</comment>
<evidence type="ECO:0000313" key="4">
    <source>
        <dbReference type="Proteomes" id="UP000238642"/>
    </source>
</evidence>
<dbReference type="AlphaFoldDB" id="A0A2S9JUF9"/>
<protein>
    <submittedName>
        <fullName evidence="3">General stress protein CsbD</fullName>
    </submittedName>
</protein>
<dbReference type="PANTHER" id="PTHR34977:SF1">
    <property type="entry name" value="UPF0337 PROTEIN YJBJ"/>
    <property type="match status" value="1"/>
</dbReference>
<dbReference type="InterPro" id="IPR050423">
    <property type="entry name" value="UPF0337_stress_rsp"/>
</dbReference>
<dbReference type="OrthoDB" id="9796058at2"/>
<name>A0A2S9JUF9_9SPHI</name>
<dbReference type="InterPro" id="IPR008462">
    <property type="entry name" value="CsbD"/>
</dbReference>
<dbReference type="Gene3D" id="1.10.1470.10">
    <property type="entry name" value="YjbJ"/>
    <property type="match status" value="1"/>
</dbReference>
<proteinExistence type="inferred from homology"/>
<dbReference type="PANTHER" id="PTHR34977">
    <property type="entry name" value="UPF0337 PROTEIN YJBJ"/>
    <property type="match status" value="1"/>
</dbReference>
<feature type="domain" description="CsbD-like" evidence="2">
    <location>
        <begin position="7"/>
        <end position="56"/>
    </location>
</feature>
<dbReference type="Pfam" id="PF05532">
    <property type="entry name" value="CsbD"/>
    <property type="match status" value="1"/>
</dbReference>
<evidence type="ECO:0000256" key="1">
    <source>
        <dbReference type="ARBA" id="ARBA00009129"/>
    </source>
</evidence>
<comment type="caution">
    <text evidence="3">The sequence shown here is derived from an EMBL/GenBank/DDBJ whole genome shotgun (WGS) entry which is preliminary data.</text>
</comment>